<dbReference type="InterPro" id="IPR001223">
    <property type="entry name" value="Glyco_hydro18_cat"/>
</dbReference>
<feature type="domain" description="LysM" evidence="10">
    <location>
        <begin position="343"/>
        <end position="388"/>
    </location>
</feature>
<dbReference type="PROSITE" id="PS51782">
    <property type="entry name" value="LYSM"/>
    <property type="match status" value="2"/>
</dbReference>
<dbReference type="EMBL" id="JAGMVJ010000001">
    <property type="protein sequence ID" value="KAH7096029.1"/>
    <property type="molecule type" value="Genomic_DNA"/>
</dbReference>
<keyword evidence="7" id="KW-0812">Transmembrane</keyword>
<dbReference type="InterPro" id="IPR036779">
    <property type="entry name" value="LysM_dom_sf"/>
</dbReference>
<dbReference type="SUPFAM" id="SSF54556">
    <property type="entry name" value="Chitinase insertion domain"/>
    <property type="match status" value="1"/>
</dbReference>
<evidence type="ECO:0000259" key="10">
    <source>
        <dbReference type="PROSITE" id="PS51782"/>
    </source>
</evidence>
<keyword evidence="8" id="KW-0732">Signal</keyword>
<dbReference type="SMART" id="SM00257">
    <property type="entry name" value="LysM"/>
    <property type="match status" value="2"/>
</dbReference>
<evidence type="ECO:0000256" key="2">
    <source>
        <dbReference type="ARBA" id="ARBA00012729"/>
    </source>
</evidence>
<dbReference type="OrthoDB" id="73875at2759"/>
<dbReference type="Gene3D" id="3.10.50.10">
    <property type="match status" value="1"/>
</dbReference>
<dbReference type="InterPro" id="IPR001002">
    <property type="entry name" value="Chitin-bd_1"/>
</dbReference>
<dbReference type="InterPro" id="IPR017853">
    <property type="entry name" value="GH"/>
</dbReference>
<dbReference type="EC" id="3.2.1.14" evidence="2"/>
<evidence type="ECO:0000256" key="1">
    <source>
        <dbReference type="ARBA" id="ARBA00008682"/>
    </source>
</evidence>
<dbReference type="Gene3D" id="3.30.60.10">
    <property type="entry name" value="Endochitinase-like"/>
    <property type="match status" value="1"/>
</dbReference>
<dbReference type="PANTHER" id="PTHR47700">
    <property type="entry name" value="V CHITINASE, PUTATIVE (AFU_ORTHOLOGUE AFUA_6G13720)-RELATED"/>
    <property type="match status" value="1"/>
</dbReference>
<gene>
    <name evidence="12" type="ORF">FB567DRAFT_514043</name>
</gene>
<keyword evidence="6" id="KW-1015">Disulfide bond</keyword>
<keyword evidence="5" id="KW-0326">Glycosidase</keyword>
<dbReference type="SMART" id="SM00636">
    <property type="entry name" value="Glyco_18"/>
    <property type="match status" value="1"/>
</dbReference>
<dbReference type="GO" id="GO:0008843">
    <property type="term" value="F:endochitinase activity"/>
    <property type="evidence" value="ECO:0007669"/>
    <property type="project" value="UniProtKB-EC"/>
</dbReference>
<dbReference type="PANTHER" id="PTHR47700:SF2">
    <property type="entry name" value="CHITINASE"/>
    <property type="match status" value="1"/>
</dbReference>
<dbReference type="PROSITE" id="PS00026">
    <property type="entry name" value="CHIT_BIND_I_1"/>
    <property type="match status" value="1"/>
</dbReference>
<dbReference type="GO" id="GO:0005975">
    <property type="term" value="P:carbohydrate metabolic process"/>
    <property type="evidence" value="ECO:0007669"/>
    <property type="project" value="InterPro"/>
</dbReference>
<dbReference type="InterPro" id="IPR018392">
    <property type="entry name" value="LysM"/>
</dbReference>
<dbReference type="Gene3D" id="3.10.350.10">
    <property type="entry name" value="LysM domain"/>
    <property type="match status" value="2"/>
</dbReference>
<feature type="domain" description="GH18" evidence="11">
    <location>
        <begin position="553"/>
        <end position="928"/>
    </location>
</feature>
<evidence type="ECO:0000313" key="12">
    <source>
        <dbReference type="EMBL" id="KAH7096029.1"/>
    </source>
</evidence>
<keyword evidence="7" id="KW-1133">Transmembrane helix</keyword>
<feature type="disulfide bond" evidence="6">
    <location>
        <begin position="535"/>
        <end position="539"/>
    </location>
</feature>
<comment type="caution">
    <text evidence="6">Lacks conserved residue(s) required for the propagation of feature annotation.</text>
</comment>
<proteinExistence type="inferred from homology"/>
<dbReference type="CDD" id="cd02878">
    <property type="entry name" value="GH18_zymocin_alpha"/>
    <property type="match status" value="1"/>
</dbReference>
<feature type="domain" description="LysM" evidence="10">
    <location>
        <begin position="407"/>
        <end position="455"/>
    </location>
</feature>
<dbReference type="InterPro" id="IPR053214">
    <property type="entry name" value="LysM12-like"/>
</dbReference>
<feature type="transmembrane region" description="Helical" evidence="7">
    <location>
        <begin position="1206"/>
        <end position="1228"/>
    </location>
</feature>
<dbReference type="InterPro" id="IPR011583">
    <property type="entry name" value="Chitinase_II/V-like_cat"/>
</dbReference>
<evidence type="ECO:0000256" key="7">
    <source>
        <dbReference type="SAM" id="Phobius"/>
    </source>
</evidence>
<evidence type="ECO:0000259" key="9">
    <source>
        <dbReference type="PROSITE" id="PS50941"/>
    </source>
</evidence>
<evidence type="ECO:0000256" key="4">
    <source>
        <dbReference type="ARBA" id="ARBA00023026"/>
    </source>
</evidence>
<evidence type="ECO:0000256" key="3">
    <source>
        <dbReference type="ARBA" id="ARBA00022669"/>
    </source>
</evidence>
<feature type="chain" id="PRO_5035470756" description="chitinase" evidence="8">
    <location>
        <begin position="22"/>
        <end position="1323"/>
    </location>
</feature>
<dbReference type="Pfam" id="PF01476">
    <property type="entry name" value="LysM"/>
    <property type="match status" value="1"/>
</dbReference>
<keyword evidence="7" id="KW-0472">Membrane</keyword>
<dbReference type="Gene3D" id="3.20.20.80">
    <property type="entry name" value="Glycosidases"/>
    <property type="match status" value="1"/>
</dbReference>
<feature type="disulfide bond" evidence="6">
    <location>
        <begin position="501"/>
        <end position="515"/>
    </location>
</feature>
<evidence type="ECO:0000259" key="11">
    <source>
        <dbReference type="PROSITE" id="PS51910"/>
    </source>
</evidence>
<evidence type="ECO:0000256" key="5">
    <source>
        <dbReference type="ARBA" id="ARBA00023295"/>
    </source>
</evidence>
<feature type="signal peptide" evidence="8">
    <location>
        <begin position="1"/>
        <end position="21"/>
    </location>
</feature>
<evidence type="ECO:0000256" key="6">
    <source>
        <dbReference type="PROSITE-ProRule" id="PRU00261"/>
    </source>
</evidence>
<name>A0A8K0RH28_9PLEO</name>
<keyword evidence="4" id="KW-0843">Virulence</keyword>
<feature type="disulfide bond" evidence="6">
    <location>
        <begin position="496"/>
        <end position="508"/>
    </location>
</feature>
<dbReference type="PROSITE" id="PS51910">
    <property type="entry name" value="GH18_2"/>
    <property type="match status" value="1"/>
</dbReference>
<dbReference type="InterPro" id="IPR029070">
    <property type="entry name" value="Chitinase_insertion_sf"/>
</dbReference>
<organism evidence="12 13">
    <name type="scientific">Paraphoma chrysanthemicola</name>
    <dbReference type="NCBI Taxonomy" id="798071"/>
    <lineage>
        <taxon>Eukaryota</taxon>
        <taxon>Fungi</taxon>
        <taxon>Dikarya</taxon>
        <taxon>Ascomycota</taxon>
        <taxon>Pezizomycotina</taxon>
        <taxon>Dothideomycetes</taxon>
        <taxon>Pleosporomycetidae</taxon>
        <taxon>Pleosporales</taxon>
        <taxon>Pleosporineae</taxon>
        <taxon>Phaeosphaeriaceae</taxon>
        <taxon>Paraphoma</taxon>
    </lineage>
</organism>
<dbReference type="PROSITE" id="PS50941">
    <property type="entry name" value="CHIT_BIND_I_2"/>
    <property type="match status" value="1"/>
</dbReference>
<dbReference type="SUPFAM" id="SSF51445">
    <property type="entry name" value="(Trans)glycosidases"/>
    <property type="match status" value="1"/>
</dbReference>
<keyword evidence="13" id="KW-1185">Reference proteome</keyword>
<keyword evidence="3 6" id="KW-0147">Chitin-binding</keyword>
<accession>A0A8K0RH28</accession>
<dbReference type="Pfam" id="PF00704">
    <property type="entry name" value="Glyco_hydro_18"/>
    <property type="match status" value="1"/>
</dbReference>
<sequence length="1323" mass="143275">MKVLAATTLVSSLLLPAIVLGQGNSNGTYPTIFRATGFNSEENNLELGTTPVVPFGEIVANDPWSTPLVDGCPKLCTVVGPDPSNWTHVHDQQLISKCEEPLLLSINVQNEPSRFNTYRTCALRAGKAEAKRDYINHIAYKRQNDGLLSNSSTRQPLQSTGDACGAYKSRTKAVLSHGPPGVIAAGSNATAAVDALSTYLKNSAKCGTNIIFAKHGAAVVGVYAGADLPYTSASEMLAKSRERIAQGTEVLQLCNARSHDAATLGIFATENFDTNFDKVHDALQTWASGGCYEIPSQVQEDTEWTILTAEPETSGFNQTRRAVASAMKGITSLISNEKRATCTAIQVNSGDGCASLAARCGIRGADFTKYNPKANMCSTLMPKQWVCCSSGDLPDMRPKPQADGTCAVYRVVENDGCAAIAGNFGLTVDDIDTLNKKTWGWSGCPRLQPDQILCVSEGNTPMPAQIDGVACGPQKVGTQKPSGQYDGFDLAKLNQCPLKACCSGWGFCGTTTEFCTESKSETGAPGSFKKGDNGCISNCGTDIVGNDKAPSSFSKVGYFQAYNGARDCLTMDVSEVNESEKDLTHVHFAFLGVTADFDVNIIDSVKSQWEKFSSGKFPFKKIISFGGWAESTEPGTFQRYKDAVKPENRNKFANNVVNFMKKHDLQGVDFDWEYPGASDIPGVPNGGEQEAQHYLRFLTVIRGLLDKDKSLSIALPASFWYLKPFPVDKISEVVDYFIYMTYDLHGQWDYGNKFANPGCDSGNCLRSHVNATETYNALSMITKAGVPASKIFVGVSSYGRSFRMADKSCTGEMCKFTGSFGHSDAEPGQCTGTGGYIANAELDEIFAYAEAKTDGFESKRWYDSKTDSDIMTYGTQGNGMTDWVAYMSATTKSRRLSYYKDLNFGGTTDWAVDLGAWFNGPSDGENGDGSGWDVSSGDNLQCDSSSWPTNLEDLEKNINNIPSHCRGQALVRVLVSALDGAIQSYNTVVKDYDDKFGWYADWVKDSIDAQLDEFMALLKGPGLAFMDCEWRSNSNEGSGPCTEANPTWAPGPNPGPRIVTFKMRDEQGFYKALLEKTGIQKEWITFRDHAINDPCVCPQPNLPQCASCGNNYYMRKNFPRRINDKSKIQVDNPKKIIDEAIPNMAELTGIGIATYFEMRMGGLDADDADIGTALSMPLFMLQDASESIKNIKEIGEEQKETKTRNLVIMILSIVFAVIPFAGAAASALGGAARIAQTALIVGEAGNVALTIVEVVNDPLSAPFAILGLLLGAGGIRAKGPRTAFKDAADARRALDANDGLKLFSSEFKRKDTLVQNIIKACVR</sequence>
<keyword evidence="5" id="KW-0378">Hydrolase</keyword>
<comment type="caution">
    <text evidence="12">The sequence shown here is derived from an EMBL/GenBank/DDBJ whole genome shotgun (WGS) entry which is preliminary data.</text>
</comment>
<protein>
    <recommendedName>
        <fullName evidence="2">chitinase</fullName>
        <ecNumber evidence="2">3.2.1.14</ecNumber>
    </recommendedName>
</protein>
<dbReference type="Pfam" id="PF00187">
    <property type="entry name" value="Chitin_bind_1"/>
    <property type="match status" value="1"/>
</dbReference>
<dbReference type="CDD" id="cd00035">
    <property type="entry name" value="ChtBD1"/>
    <property type="match status" value="1"/>
</dbReference>
<feature type="domain" description="Chitin-binding type-1" evidence="9">
    <location>
        <begin position="468"/>
        <end position="541"/>
    </location>
</feature>
<evidence type="ECO:0000256" key="8">
    <source>
        <dbReference type="SAM" id="SignalP"/>
    </source>
</evidence>
<evidence type="ECO:0000313" key="13">
    <source>
        <dbReference type="Proteomes" id="UP000813461"/>
    </source>
</evidence>
<dbReference type="InterPro" id="IPR018371">
    <property type="entry name" value="Chitin-binding_1_CS"/>
</dbReference>
<dbReference type="InterPro" id="IPR036861">
    <property type="entry name" value="Endochitinase-like_sf"/>
</dbReference>
<dbReference type="SUPFAM" id="SSF57016">
    <property type="entry name" value="Plant lectins/antimicrobial peptides"/>
    <property type="match status" value="1"/>
</dbReference>
<reference evidence="12" key="1">
    <citation type="journal article" date="2021" name="Nat. Commun.">
        <title>Genetic determinants of endophytism in the Arabidopsis root mycobiome.</title>
        <authorList>
            <person name="Mesny F."/>
            <person name="Miyauchi S."/>
            <person name="Thiergart T."/>
            <person name="Pickel B."/>
            <person name="Atanasova L."/>
            <person name="Karlsson M."/>
            <person name="Huettel B."/>
            <person name="Barry K.W."/>
            <person name="Haridas S."/>
            <person name="Chen C."/>
            <person name="Bauer D."/>
            <person name="Andreopoulos W."/>
            <person name="Pangilinan J."/>
            <person name="LaButti K."/>
            <person name="Riley R."/>
            <person name="Lipzen A."/>
            <person name="Clum A."/>
            <person name="Drula E."/>
            <person name="Henrissat B."/>
            <person name="Kohler A."/>
            <person name="Grigoriev I.V."/>
            <person name="Martin F.M."/>
            <person name="Hacquard S."/>
        </authorList>
    </citation>
    <scope>NUCLEOTIDE SEQUENCE</scope>
    <source>
        <strain evidence="12">MPI-SDFR-AT-0120</strain>
    </source>
</reference>
<dbReference type="SUPFAM" id="SSF54106">
    <property type="entry name" value="LysM domain"/>
    <property type="match status" value="2"/>
</dbReference>
<dbReference type="CDD" id="cd00118">
    <property type="entry name" value="LysM"/>
    <property type="match status" value="1"/>
</dbReference>
<comment type="similarity">
    <text evidence="1">Belongs to the glycosyl hydrolase 18 family. Chitinase class V subfamily.</text>
</comment>
<dbReference type="GO" id="GO:0008061">
    <property type="term" value="F:chitin binding"/>
    <property type="evidence" value="ECO:0007669"/>
    <property type="project" value="UniProtKB-UniRule"/>
</dbReference>
<dbReference type="Proteomes" id="UP000813461">
    <property type="component" value="Unassembled WGS sequence"/>
</dbReference>